<evidence type="ECO:0000256" key="1">
    <source>
        <dbReference type="SAM" id="Coils"/>
    </source>
</evidence>
<name>A0A8J4AXY6_9CHLO</name>
<feature type="region of interest" description="Disordered" evidence="2">
    <location>
        <begin position="183"/>
        <end position="231"/>
    </location>
</feature>
<keyword evidence="1" id="KW-0175">Coiled coil</keyword>
<organism evidence="3 4">
    <name type="scientific">Volvox africanus</name>
    <dbReference type="NCBI Taxonomy" id="51714"/>
    <lineage>
        <taxon>Eukaryota</taxon>
        <taxon>Viridiplantae</taxon>
        <taxon>Chlorophyta</taxon>
        <taxon>core chlorophytes</taxon>
        <taxon>Chlorophyceae</taxon>
        <taxon>CS clade</taxon>
        <taxon>Chlamydomonadales</taxon>
        <taxon>Volvocaceae</taxon>
        <taxon>Volvox</taxon>
    </lineage>
</organism>
<accession>A0A8J4AXY6</accession>
<comment type="caution">
    <text evidence="3">The sequence shown here is derived from an EMBL/GenBank/DDBJ whole genome shotgun (WGS) entry which is preliminary data.</text>
</comment>
<keyword evidence="4" id="KW-1185">Reference proteome</keyword>
<protein>
    <submittedName>
        <fullName evidence="3">Uncharacterized protein</fullName>
    </submittedName>
</protein>
<dbReference type="AlphaFoldDB" id="A0A8J4AXY6"/>
<feature type="compositionally biased region" description="Acidic residues" evidence="2">
    <location>
        <begin position="191"/>
        <end position="204"/>
    </location>
</feature>
<feature type="compositionally biased region" description="Basic and acidic residues" evidence="2">
    <location>
        <begin position="220"/>
        <end position="231"/>
    </location>
</feature>
<gene>
    <name evidence="3" type="ORF">Vafri_5194</name>
</gene>
<feature type="coiled-coil region" evidence="1">
    <location>
        <begin position="132"/>
        <end position="173"/>
    </location>
</feature>
<evidence type="ECO:0000313" key="4">
    <source>
        <dbReference type="Proteomes" id="UP000747399"/>
    </source>
</evidence>
<reference evidence="3" key="1">
    <citation type="journal article" date="2021" name="Proc. Natl. Acad. Sci. U.S.A.">
        <title>Three genomes in the algal genus Volvox reveal the fate of a haploid sex-determining region after a transition to homothallism.</title>
        <authorList>
            <person name="Yamamoto K."/>
            <person name="Hamaji T."/>
            <person name="Kawai-Toyooka H."/>
            <person name="Matsuzaki R."/>
            <person name="Takahashi F."/>
            <person name="Nishimura Y."/>
            <person name="Kawachi M."/>
            <person name="Noguchi H."/>
            <person name="Minakuchi Y."/>
            <person name="Umen J.G."/>
            <person name="Toyoda A."/>
            <person name="Nozaki H."/>
        </authorList>
    </citation>
    <scope>NUCLEOTIDE SEQUENCE</scope>
    <source>
        <strain evidence="3">NIES-3780</strain>
    </source>
</reference>
<sequence>MKPVKELSAALQARLAPPDGQVDMKRGGSDYSKLRSIIRSQKDQIQGLENEVAHFQSRQHRIDDGHRLELARLKKEVEYHKRLRQAADQRSYELEDQLSRWRQHQQVAAQRESHDDEKDSLILQSQLLISKNSELTTKVKRLESQVTQLEELKAALENELNQAYFERDEMASELERVLSRQVRHRNPSVELEVEAEEDEGDEGGPESGGDGTLPAVNDDALERHPVAELRG</sequence>
<feature type="coiled-coil region" evidence="1">
    <location>
        <begin position="31"/>
        <end position="90"/>
    </location>
</feature>
<dbReference type="EMBL" id="BNCO01000006">
    <property type="protein sequence ID" value="GIL48730.1"/>
    <property type="molecule type" value="Genomic_DNA"/>
</dbReference>
<evidence type="ECO:0000313" key="3">
    <source>
        <dbReference type="EMBL" id="GIL48730.1"/>
    </source>
</evidence>
<proteinExistence type="predicted"/>
<evidence type="ECO:0000256" key="2">
    <source>
        <dbReference type="SAM" id="MobiDB-lite"/>
    </source>
</evidence>
<dbReference type="Proteomes" id="UP000747399">
    <property type="component" value="Unassembled WGS sequence"/>
</dbReference>